<dbReference type="PANTHER" id="PTHR21593:SF36">
    <property type="entry name" value="DUF148 DOMAIN-CONTAINING PROTEIN-RELATED"/>
    <property type="match status" value="1"/>
</dbReference>
<feature type="chain" id="PRO_5044551392" evidence="1">
    <location>
        <begin position="17"/>
        <end position="272"/>
    </location>
</feature>
<reference evidence="4" key="2">
    <citation type="submission" date="2019-09" db="UniProtKB">
        <authorList>
            <consortium name="WormBaseParasite"/>
        </authorList>
    </citation>
    <scope>IDENTIFICATION</scope>
</reference>
<keyword evidence="1" id="KW-0732">Signal</keyword>
<keyword evidence="3" id="KW-1185">Reference proteome</keyword>
<dbReference type="EMBL" id="UZAH01025545">
    <property type="protein sequence ID" value="VDO65904.1"/>
    <property type="molecule type" value="Genomic_DNA"/>
</dbReference>
<dbReference type="InterPro" id="IPR052823">
    <property type="entry name" value="SXP/RAL-2_related"/>
</dbReference>
<evidence type="ECO:0000313" key="4">
    <source>
        <dbReference type="WBParaSite" id="HPBE_0000581301-mRNA-1"/>
    </source>
</evidence>
<gene>
    <name evidence="2" type="ORF">HPBE_LOCUS5814</name>
</gene>
<accession>A0A3P7Y566</accession>
<accession>A0A183FGL7</accession>
<evidence type="ECO:0000313" key="2">
    <source>
        <dbReference type="EMBL" id="VDO65904.1"/>
    </source>
</evidence>
<proteinExistence type="predicted"/>
<evidence type="ECO:0000256" key="1">
    <source>
        <dbReference type="SAM" id="SignalP"/>
    </source>
</evidence>
<dbReference type="Proteomes" id="UP000050761">
    <property type="component" value="Unassembled WGS sequence"/>
</dbReference>
<sequence>MMRSLCILALPLLTIAYPSRLGDPFSPLGPWTNRGPPCGVPKFIEKLPQETQDKIQTVWANYSEGDECRKEHMETREILHELPEDVREKLMAGKCGPSFLRNVSLTIRKEFRSVWFDHRLSIDAKELALKKLAYSLLSGESLALFNKWEEELQVRKEELEKKIAALSPEAKEAYEGWKKLRLQEKLYLAELPKEIREELRSLCGWRKRDVTATDAPLATTTEDSDKTMEDVDATTTAQSVIGEKTKEVEFALFLDVAVPEELNDEAQCLSYA</sequence>
<dbReference type="PANTHER" id="PTHR21593">
    <property type="entry name" value="PRION-LIKE- Q/N-RICH -DOMAIN-BEARING PROTEIN PROTEIN"/>
    <property type="match status" value="1"/>
</dbReference>
<protein>
    <submittedName>
        <fullName evidence="4">DUF148 domain-containing protein</fullName>
    </submittedName>
</protein>
<reference evidence="2 3" key="1">
    <citation type="submission" date="2018-11" db="EMBL/GenBank/DDBJ databases">
        <authorList>
            <consortium name="Pathogen Informatics"/>
        </authorList>
    </citation>
    <scope>NUCLEOTIDE SEQUENCE [LARGE SCALE GENOMIC DNA]</scope>
</reference>
<dbReference type="AlphaFoldDB" id="A0A183FGL7"/>
<organism evidence="3 4">
    <name type="scientific">Heligmosomoides polygyrus</name>
    <name type="common">Parasitic roundworm</name>
    <dbReference type="NCBI Taxonomy" id="6339"/>
    <lineage>
        <taxon>Eukaryota</taxon>
        <taxon>Metazoa</taxon>
        <taxon>Ecdysozoa</taxon>
        <taxon>Nematoda</taxon>
        <taxon>Chromadorea</taxon>
        <taxon>Rhabditida</taxon>
        <taxon>Rhabditina</taxon>
        <taxon>Rhabditomorpha</taxon>
        <taxon>Strongyloidea</taxon>
        <taxon>Heligmosomidae</taxon>
        <taxon>Heligmosomoides</taxon>
    </lineage>
</organism>
<feature type="signal peptide" evidence="1">
    <location>
        <begin position="1"/>
        <end position="16"/>
    </location>
</feature>
<evidence type="ECO:0000313" key="3">
    <source>
        <dbReference type="Proteomes" id="UP000050761"/>
    </source>
</evidence>
<name>A0A183FGL7_HELPZ</name>
<dbReference type="OrthoDB" id="5838444at2759"/>
<dbReference type="WBParaSite" id="HPBE_0000581301-mRNA-1">
    <property type="protein sequence ID" value="HPBE_0000581301-mRNA-1"/>
    <property type="gene ID" value="HPBE_0000581301"/>
</dbReference>